<dbReference type="RefSeq" id="WP_164454254.1">
    <property type="nucleotide sequence ID" value="NZ_JAAIJQ010000062.1"/>
</dbReference>
<reference evidence="2 3" key="1">
    <citation type="submission" date="2020-02" db="EMBL/GenBank/DDBJ databases">
        <title>Genome sequences of Thiorhodococcus mannitoliphagus and Thiorhodococcus minor, purple sulfur photosynthetic bacteria in the gammaproteobacterial family, Chromatiaceae.</title>
        <authorList>
            <person name="Aviles F.A."/>
            <person name="Meyer T.E."/>
            <person name="Kyndt J.A."/>
        </authorList>
    </citation>
    <scope>NUCLEOTIDE SEQUENCE [LARGE SCALE GENOMIC DNA]</scope>
    <source>
        <strain evidence="2 3">DSM 11518</strain>
    </source>
</reference>
<name>A0A6M0K4H0_9GAMM</name>
<organism evidence="2 3">
    <name type="scientific">Thiorhodococcus minor</name>
    <dbReference type="NCBI Taxonomy" id="57489"/>
    <lineage>
        <taxon>Bacteria</taxon>
        <taxon>Pseudomonadati</taxon>
        <taxon>Pseudomonadota</taxon>
        <taxon>Gammaproteobacteria</taxon>
        <taxon>Chromatiales</taxon>
        <taxon>Chromatiaceae</taxon>
        <taxon>Thiorhodococcus</taxon>
    </lineage>
</organism>
<evidence type="ECO:0000313" key="2">
    <source>
        <dbReference type="EMBL" id="NEV63793.1"/>
    </source>
</evidence>
<accession>A0A6M0K4H0</accession>
<sequence>MERLGMARAWRRWLLVSGLAALLGGCAIGKPTPQATTYVMEPPAPARAGMPRPRTLRVGKVRVAPAFAGRELVFRLDDVRYVADFYHAFMAEPGDMIGVAMAQWLGAAGLFEAVMQPDSGTRAEDVLEATITKLYGDFRPGRAPAAVMEIQFALIDLTGVSTRVSWQRTIGRRLDLPEASPEALARGYGQALGEILGELAGDLRGAG</sequence>
<dbReference type="InterPro" id="IPR005586">
    <property type="entry name" value="ABC_trans_aux"/>
</dbReference>
<dbReference type="AlphaFoldDB" id="A0A6M0K4H0"/>
<dbReference type="Proteomes" id="UP000483379">
    <property type="component" value="Unassembled WGS sequence"/>
</dbReference>
<feature type="domain" description="ABC-type transport auxiliary lipoprotein component" evidence="1">
    <location>
        <begin position="38"/>
        <end position="199"/>
    </location>
</feature>
<evidence type="ECO:0000259" key="1">
    <source>
        <dbReference type="Pfam" id="PF03886"/>
    </source>
</evidence>
<dbReference type="Gene3D" id="3.40.50.10610">
    <property type="entry name" value="ABC-type transport auxiliary lipoprotein component"/>
    <property type="match status" value="1"/>
</dbReference>
<comment type="caution">
    <text evidence="2">The sequence shown here is derived from an EMBL/GenBank/DDBJ whole genome shotgun (WGS) entry which is preliminary data.</text>
</comment>
<keyword evidence="3" id="KW-1185">Reference proteome</keyword>
<evidence type="ECO:0000313" key="3">
    <source>
        <dbReference type="Proteomes" id="UP000483379"/>
    </source>
</evidence>
<dbReference type="SUPFAM" id="SSF159594">
    <property type="entry name" value="XCC0632-like"/>
    <property type="match status" value="1"/>
</dbReference>
<dbReference type="Pfam" id="PF03886">
    <property type="entry name" value="ABC_trans_aux"/>
    <property type="match status" value="1"/>
</dbReference>
<dbReference type="PROSITE" id="PS51257">
    <property type="entry name" value="PROKAR_LIPOPROTEIN"/>
    <property type="match status" value="1"/>
</dbReference>
<dbReference type="EMBL" id="JAAIJQ010000062">
    <property type="protein sequence ID" value="NEV63793.1"/>
    <property type="molecule type" value="Genomic_DNA"/>
</dbReference>
<protein>
    <recommendedName>
        <fullName evidence="1">ABC-type transport auxiliary lipoprotein component domain-containing protein</fullName>
    </recommendedName>
</protein>
<gene>
    <name evidence="2" type="ORF">G3446_18190</name>
</gene>
<proteinExistence type="predicted"/>